<dbReference type="EMBL" id="JAAGNX010000002">
    <property type="protein sequence ID" value="NDV62783.1"/>
    <property type="molecule type" value="Genomic_DNA"/>
</dbReference>
<dbReference type="InterPro" id="IPR002173">
    <property type="entry name" value="Carboh/pur_kinase_PfkB_CS"/>
</dbReference>
<dbReference type="Gene3D" id="3.40.1190.20">
    <property type="match status" value="1"/>
</dbReference>
<dbReference type="PANTHER" id="PTHR46566">
    <property type="entry name" value="1-PHOSPHOFRUCTOKINASE-RELATED"/>
    <property type="match status" value="1"/>
</dbReference>
<evidence type="ECO:0000256" key="6">
    <source>
        <dbReference type="PIRNR" id="PIRNR000535"/>
    </source>
</evidence>
<evidence type="ECO:0000313" key="9">
    <source>
        <dbReference type="Proteomes" id="UP000478417"/>
    </source>
</evidence>
<dbReference type="GO" id="GO:0016301">
    <property type="term" value="F:kinase activity"/>
    <property type="evidence" value="ECO:0007669"/>
    <property type="project" value="UniProtKB-KW"/>
</dbReference>
<keyword evidence="2 6" id="KW-0808">Transferase</keyword>
<dbReference type="InterPro" id="IPR029056">
    <property type="entry name" value="Ribokinase-like"/>
</dbReference>
<dbReference type="InterPro" id="IPR011611">
    <property type="entry name" value="PfkB_dom"/>
</dbReference>
<dbReference type="Pfam" id="PF00294">
    <property type="entry name" value="PfkB"/>
    <property type="match status" value="1"/>
</dbReference>
<dbReference type="PROSITE" id="PS00584">
    <property type="entry name" value="PFKB_KINASES_2"/>
    <property type="match status" value="1"/>
</dbReference>
<evidence type="ECO:0000259" key="7">
    <source>
        <dbReference type="Pfam" id="PF00294"/>
    </source>
</evidence>
<keyword evidence="5" id="KW-0067">ATP-binding</keyword>
<dbReference type="SUPFAM" id="SSF53613">
    <property type="entry name" value="Ribokinase-like"/>
    <property type="match status" value="1"/>
</dbReference>
<dbReference type="Proteomes" id="UP000478417">
    <property type="component" value="Unassembled WGS sequence"/>
</dbReference>
<comment type="caution">
    <text evidence="8">The sequence shown here is derived from an EMBL/GenBank/DDBJ whole genome shotgun (WGS) entry which is preliminary data.</text>
</comment>
<dbReference type="InterPro" id="IPR017583">
    <property type="entry name" value="Tagatose/fructose_Pkinase"/>
</dbReference>
<dbReference type="PIRSF" id="PIRSF000535">
    <property type="entry name" value="1PFK/6PFK/LacC"/>
    <property type="match status" value="1"/>
</dbReference>
<evidence type="ECO:0000256" key="3">
    <source>
        <dbReference type="ARBA" id="ARBA00022741"/>
    </source>
</evidence>
<keyword evidence="9" id="KW-1185">Reference proteome</keyword>
<feature type="domain" description="Carbohydrate kinase PfkB" evidence="7">
    <location>
        <begin position="25"/>
        <end position="307"/>
    </location>
</feature>
<protein>
    <recommendedName>
        <fullName evidence="7">Carbohydrate kinase PfkB domain-containing protein</fullName>
    </recommendedName>
</protein>
<keyword evidence="4" id="KW-0418">Kinase</keyword>
<dbReference type="GO" id="GO:0016773">
    <property type="term" value="F:phosphotransferase activity, alcohol group as acceptor"/>
    <property type="evidence" value="ECO:0007669"/>
    <property type="project" value="InterPro"/>
</dbReference>
<organism evidence="8 9">
    <name type="scientific">Oceanipulchritudo coccoides</name>
    <dbReference type="NCBI Taxonomy" id="2706888"/>
    <lineage>
        <taxon>Bacteria</taxon>
        <taxon>Pseudomonadati</taxon>
        <taxon>Verrucomicrobiota</taxon>
        <taxon>Opitutia</taxon>
        <taxon>Puniceicoccales</taxon>
        <taxon>Oceanipulchritudinaceae</taxon>
        <taxon>Oceanipulchritudo</taxon>
    </lineage>
</organism>
<keyword evidence="3" id="KW-0547">Nucleotide-binding</keyword>
<evidence type="ECO:0000256" key="2">
    <source>
        <dbReference type="ARBA" id="ARBA00022679"/>
    </source>
</evidence>
<name>A0A6B2M229_9BACT</name>
<sequence>MPDKLFIAKDRATLKGSQMDVITLTGNLLAEWTFETKALQPGTTHRAEAMTFQVGGKGVNVSRILKRLGSDSLAIGFAEGPMANLCSEWLENNSIPHKFFPLEQGVRPGVVVREFKGTQPETTFLGQDLPLPVTSWKATSQYVEQDRPKWLAICGSIPGWSGSWSRNIRQIAEAGTRVAVDTYGPPLSDLVKIPVDLVKVNRNELVRIYPEAEKLSLLEAITHAKKSSPVRNWIVTDGPRSIAAVFESGDKFEIVPAKIKEVSPTGSGDSFLAAILNKWPANGKYTDALAFASACATANAASSGIGDFPLPVPERFFPEIKKPD</sequence>
<dbReference type="AlphaFoldDB" id="A0A6B2M229"/>
<proteinExistence type="inferred from homology"/>
<accession>A0A6B2M229</accession>
<dbReference type="PANTHER" id="PTHR46566:SF2">
    <property type="entry name" value="ATP-DEPENDENT 6-PHOSPHOFRUCTOKINASE ISOZYME 2"/>
    <property type="match status" value="1"/>
</dbReference>
<gene>
    <name evidence="8" type="ORF">G0Q06_10000</name>
</gene>
<dbReference type="GO" id="GO:0005524">
    <property type="term" value="F:ATP binding"/>
    <property type="evidence" value="ECO:0007669"/>
    <property type="project" value="UniProtKB-KW"/>
</dbReference>
<comment type="similarity">
    <text evidence="1">Belongs to the carbohydrate kinase PfkB family.</text>
</comment>
<evidence type="ECO:0000313" key="8">
    <source>
        <dbReference type="EMBL" id="NDV62783.1"/>
    </source>
</evidence>
<evidence type="ECO:0000256" key="1">
    <source>
        <dbReference type="ARBA" id="ARBA00010688"/>
    </source>
</evidence>
<dbReference type="GO" id="GO:0005975">
    <property type="term" value="P:carbohydrate metabolic process"/>
    <property type="evidence" value="ECO:0007669"/>
    <property type="project" value="InterPro"/>
</dbReference>
<evidence type="ECO:0000256" key="4">
    <source>
        <dbReference type="ARBA" id="ARBA00022777"/>
    </source>
</evidence>
<evidence type="ECO:0000256" key="5">
    <source>
        <dbReference type="ARBA" id="ARBA00022840"/>
    </source>
</evidence>
<reference evidence="8 9" key="1">
    <citation type="submission" date="2020-02" db="EMBL/GenBank/DDBJ databases">
        <title>Albibacoteraceae fam. nov., the first described family within the subdivision 4 Verrucomicrobia.</title>
        <authorList>
            <person name="Xi F."/>
        </authorList>
    </citation>
    <scope>NUCLEOTIDE SEQUENCE [LARGE SCALE GENOMIC DNA]</scope>
    <source>
        <strain evidence="8 9">CK1056</strain>
    </source>
</reference>
<dbReference type="RefSeq" id="WP_163965278.1">
    <property type="nucleotide sequence ID" value="NZ_JAAGNX010000002.1"/>
</dbReference>